<dbReference type="PANTHER" id="PTHR31973">
    <property type="entry name" value="POLYPROTEIN, PUTATIVE-RELATED"/>
    <property type="match status" value="1"/>
</dbReference>
<sequence>MDVCRVIIRFNGYWEDDKYVSGESRGLVVLKGLTYHDLVSLLKMNIIANVDVTFALMEDRCTFVMYVTSGAKHNMLGQVDGMQHMFSLKYPTHTSTSCSNQVYGSVSIIQQPKCPPTVPLSRSHTGVPREFGTSGYPTSDEEHMIHVYDSPTLDDGDNNTGDEVDPRDHVETELFQLMPSYLYMLEQANPGTVTKVETNSENKFMYCFMCLGACIEGFRKAIRSVIAIDGTHLKGSYMGVVFVAAYKDGNNKIFHLAFGIGDKENEESWMWFLTELHKAIGHPDNLMFISDQNPSITNMFQKRSLMHLMACVFFPYTQNLKCNYKKTFTKDIYDIFIAAAYTYRQSNYDKEMNELLIVHQKVHQYVLEIGPENGRMLTAQKNASI</sequence>
<comment type="caution">
    <text evidence="2">The sequence shown here is derived from an EMBL/GenBank/DDBJ whole genome shotgun (WGS) entry which is preliminary data.</text>
</comment>
<dbReference type="Pfam" id="PF10551">
    <property type="entry name" value="MULE"/>
    <property type="match status" value="1"/>
</dbReference>
<evidence type="ECO:0000313" key="2">
    <source>
        <dbReference type="EMBL" id="KAK3218875.1"/>
    </source>
</evidence>
<proteinExistence type="predicted"/>
<protein>
    <recommendedName>
        <fullName evidence="1">MULE transposase domain-containing protein</fullName>
    </recommendedName>
</protein>
<dbReference type="PANTHER" id="PTHR31973:SF195">
    <property type="entry name" value="MUDR FAMILY TRANSPOSASE"/>
    <property type="match status" value="1"/>
</dbReference>
<reference evidence="2" key="1">
    <citation type="journal article" date="2023" name="Plant J.">
        <title>Genome sequences and population genomics provide insights into the demographic history, inbreeding, and mutation load of two 'living fossil' tree species of Dipteronia.</title>
        <authorList>
            <person name="Feng Y."/>
            <person name="Comes H.P."/>
            <person name="Chen J."/>
            <person name="Zhu S."/>
            <person name="Lu R."/>
            <person name="Zhang X."/>
            <person name="Li P."/>
            <person name="Qiu J."/>
            <person name="Olsen K.M."/>
            <person name="Qiu Y."/>
        </authorList>
    </citation>
    <scope>NUCLEOTIDE SEQUENCE</scope>
    <source>
        <strain evidence="2">NBL</strain>
    </source>
</reference>
<evidence type="ECO:0000259" key="1">
    <source>
        <dbReference type="Pfam" id="PF10551"/>
    </source>
</evidence>
<dbReference type="AlphaFoldDB" id="A0AAE0E9U6"/>
<dbReference type="EMBL" id="JANJYJ010000004">
    <property type="protein sequence ID" value="KAK3218875.1"/>
    <property type="molecule type" value="Genomic_DNA"/>
</dbReference>
<name>A0AAE0E9U6_9ROSI</name>
<accession>A0AAE0E9U6</accession>
<feature type="domain" description="MULE transposase" evidence="1">
    <location>
        <begin position="225"/>
        <end position="302"/>
    </location>
</feature>
<gene>
    <name evidence="2" type="ORF">Dsin_012845</name>
</gene>
<dbReference type="Proteomes" id="UP001281410">
    <property type="component" value="Unassembled WGS sequence"/>
</dbReference>
<dbReference type="InterPro" id="IPR018289">
    <property type="entry name" value="MULE_transposase_dom"/>
</dbReference>
<organism evidence="2 3">
    <name type="scientific">Dipteronia sinensis</name>
    <dbReference type="NCBI Taxonomy" id="43782"/>
    <lineage>
        <taxon>Eukaryota</taxon>
        <taxon>Viridiplantae</taxon>
        <taxon>Streptophyta</taxon>
        <taxon>Embryophyta</taxon>
        <taxon>Tracheophyta</taxon>
        <taxon>Spermatophyta</taxon>
        <taxon>Magnoliopsida</taxon>
        <taxon>eudicotyledons</taxon>
        <taxon>Gunneridae</taxon>
        <taxon>Pentapetalae</taxon>
        <taxon>rosids</taxon>
        <taxon>malvids</taxon>
        <taxon>Sapindales</taxon>
        <taxon>Sapindaceae</taxon>
        <taxon>Hippocastanoideae</taxon>
        <taxon>Acereae</taxon>
        <taxon>Dipteronia</taxon>
    </lineage>
</organism>
<evidence type="ECO:0000313" key="3">
    <source>
        <dbReference type="Proteomes" id="UP001281410"/>
    </source>
</evidence>
<keyword evidence="3" id="KW-1185">Reference proteome</keyword>